<dbReference type="InterPro" id="IPR002553">
    <property type="entry name" value="Clathrin/coatomer_adapt-like_N"/>
</dbReference>
<name>A0A4Q9LS49_9MICR</name>
<feature type="domain" description="Clathrin/coatomer adaptor adaptin-like N-terminal" evidence="11">
    <location>
        <begin position="18"/>
        <end position="451"/>
    </location>
</feature>
<dbReference type="VEuPathDB" id="MicrosporidiaDB:CWI38_1254p0010"/>
<evidence type="ECO:0000256" key="2">
    <source>
        <dbReference type="ARBA" id="ARBA00022448"/>
    </source>
</evidence>
<evidence type="ECO:0000256" key="7">
    <source>
        <dbReference type="ARBA" id="ARBA00023034"/>
    </source>
</evidence>
<keyword evidence="15" id="KW-1185">Reference proteome</keyword>
<dbReference type="Pfam" id="PF07718">
    <property type="entry name" value="Coatamer_beta_C"/>
    <property type="match status" value="1"/>
</dbReference>
<evidence type="ECO:0000313" key="14">
    <source>
        <dbReference type="EMBL" id="TBU11349.1"/>
    </source>
</evidence>
<keyword evidence="4" id="KW-0677">Repeat</keyword>
<dbReference type="SUPFAM" id="SSF48371">
    <property type="entry name" value="ARM repeat"/>
    <property type="match status" value="1"/>
</dbReference>
<evidence type="ECO:0000256" key="8">
    <source>
        <dbReference type="ARBA" id="ARBA00023136"/>
    </source>
</evidence>
<evidence type="ECO:0000256" key="9">
    <source>
        <dbReference type="ARBA" id="ARBA00023329"/>
    </source>
</evidence>
<keyword evidence="7 10" id="KW-0333">Golgi apparatus</keyword>
<dbReference type="Pfam" id="PF01602">
    <property type="entry name" value="Adaptin_N"/>
    <property type="match status" value="1"/>
</dbReference>
<evidence type="ECO:0000256" key="4">
    <source>
        <dbReference type="ARBA" id="ARBA00022737"/>
    </source>
</evidence>
<dbReference type="STRING" id="1176355.A0A4Q9LS49"/>
<proteinExistence type="predicted"/>
<evidence type="ECO:0000259" key="11">
    <source>
        <dbReference type="Pfam" id="PF01602"/>
    </source>
</evidence>
<dbReference type="Proteomes" id="UP000292282">
    <property type="component" value="Unassembled WGS sequence"/>
</dbReference>
<dbReference type="GO" id="GO:0006888">
    <property type="term" value="P:endoplasmic reticulum to Golgi vesicle-mediated transport"/>
    <property type="evidence" value="ECO:0007669"/>
    <property type="project" value="TreeGrafter"/>
</dbReference>
<gene>
    <name evidence="14" type="ORF">CWI38_1254p0010</name>
</gene>
<keyword evidence="2 10" id="KW-0813">Transport</keyword>
<keyword evidence="3 10" id="KW-0963">Cytoplasm</keyword>
<dbReference type="GO" id="GO:0000139">
    <property type="term" value="C:Golgi membrane"/>
    <property type="evidence" value="ECO:0007669"/>
    <property type="project" value="UniProtKB-SubCell"/>
</dbReference>
<dbReference type="InterPro" id="IPR011710">
    <property type="entry name" value="Coatomer_bsu_C"/>
</dbReference>
<dbReference type="PIRSF" id="PIRSF005727">
    <property type="entry name" value="Coatomer_beta_subunit"/>
    <property type="match status" value="1"/>
</dbReference>
<feature type="domain" description="Coatomer beta subunit appendage platform" evidence="13">
    <location>
        <begin position="717"/>
        <end position="835"/>
    </location>
</feature>
<dbReference type="InterPro" id="IPR011989">
    <property type="entry name" value="ARM-like"/>
</dbReference>
<evidence type="ECO:0000256" key="6">
    <source>
        <dbReference type="ARBA" id="ARBA00022927"/>
    </source>
</evidence>
<evidence type="ECO:0000259" key="13">
    <source>
        <dbReference type="Pfam" id="PF14806"/>
    </source>
</evidence>
<dbReference type="Pfam" id="PF14806">
    <property type="entry name" value="Coatomer_b_Cpla"/>
    <property type="match status" value="1"/>
</dbReference>
<sequence length="847" mass="97013">MTLTSIYINFPSYPLSLRKDLARQLQSSTVEDNIRALETIIILASQNQDFTDHLNLISRLMSVTQNKVLKSLFYKFLIMTPKTDSDGRILGEFLIITNQIRKDLTHPNEYLRSKVLQFIATLNSFELVENFIKPIQQNFLHQHFCVRRNAYFCITELYKKFGDTIPNVPQQLYDCLVTETDPNCLKQLYSSLLILDSDLLSSFMKKQDFFSLPPELLEIIIEKNKDLDFISKFLNHSEPTVSYCSALKIISQTNYCVKKDFNLILKCIDVLIPYLSDQDFKFTTLRIISNVNADLSSFVSKVMEFIDSTDIIFSAEILNFVFKYSTASNFSGVSDNLIKNFNHSKKSEFIIFLIENMTRMLKVSGTTSALFLEIACTSLKSENPGLSHAALSLLKVHLKNNFSPKILNFLVYALKDFKFGKIIRQCTDIILEFGEVEDYKKMIEILYSGINFYKNKKKQQTTADKNITSDTYSLITPNSTSRSPILFTLDNPAVPFLGPFFSLSIARMYIKIKNNLNENQKNEIKTKTLALLLEFMKMGEKENLMDLSGRYIITECIRTVINEYNVEKSIISDNKVVQKFNVLAPIKFNISKISSDDLIQPKTDISMSSDLLDYVFQLTGFSDPVYCEANIKISRLDISLDILVVNQTTTILQNCNFDFVTSTNITQNFISAPFNLPEMSVKNILCSFKIHESLNCSISGTFSFSYSGMNRECGSESILNLSEIKFNVSDFLLEKSISEDEFREKWTKLEWENTYCLKFRSNMDINEIVERIRNKIKGKIVSSVGHNKCMAYNIVCGTWKGTLILLNIGIYVENGVGFECRIRSCREDVVKSLSSVVGECLKDLKEK</sequence>
<dbReference type="InterPro" id="IPR016024">
    <property type="entry name" value="ARM-type_fold"/>
</dbReference>
<dbReference type="Gene3D" id="1.25.10.10">
    <property type="entry name" value="Leucine-rich Repeat Variant"/>
    <property type="match status" value="1"/>
</dbReference>
<dbReference type="GO" id="GO:0005198">
    <property type="term" value="F:structural molecule activity"/>
    <property type="evidence" value="ECO:0007669"/>
    <property type="project" value="InterPro"/>
</dbReference>
<accession>A0A4Q9LS49</accession>
<comment type="subunit">
    <text evidence="10">Oligomeric complex that consists of at least the alpha, beta, beta', gamma, delta, epsilon and zeta subunits.</text>
</comment>
<evidence type="ECO:0000259" key="12">
    <source>
        <dbReference type="Pfam" id="PF07718"/>
    </source>
</evidence>
<comment type="caution">
    <text evidence="14">The sequence shown here is derived from an EMBL/GenBank/DDBJ whole genome shotgun (WGS) entry which is preliminary data.</text>
</comment>
<evidence type="ECO:0000313" key="15">
    <source>
        <dbReference type="Proteomes" id="UP000292282"/>
    </source>
</evidence>
<feature type="domain" description="Coatomer beta subunit C-terminal" evidence="12">
    <location>
        <begin position="606"/>
        <end position="704"/>
    </location>
</feature>
<keyword evidence="8 10" id="KW-0472">Membrane</keyword>
<keyword evidence="5 10" id="KW-0931">ER-Golgi transport</keyword>
<dbReference type="GO" id="GO:0006886">
    <property type="term" value="P:intracellular protein transport"/>
    <property type="evidence" value="ECO:0007669"/>
    <property type="project" value="InterPro"/>
</dbReference>
<protein>
    <recommendedName>
        <fullName evidence="10">Coatomer subunit beta</fullName>
    </recommendedName>
    <alternativeName>
        <fullName evidence="10">Beta-coat protein</fullName>
    </alternativeName>
</protein>
<keyword evidence="9 10" id="KW-0968">Cytoplasmic vesicle</keyword>
<comment type="function">
    <text evidence="10">The coatomer is a cytosolic protein complex that binds to dilysine motifs and reversibly associates with Golgi non-clathrin-coated vesicles, which further mediate biosynthetic protein transport from the ER, via the Golgi up to the trans Golgi network. Coatomer complex is required for budding from Golgi membranes, and is essential for the retrograde Golgi-to-ER transport of dilysine-tagged proteins.</text>
</comment>
<dbReference type="OrthoDB" id="10261439at2759"/>
<dbReference type="PANTHER" id="PTHR10635:SF0">
    <property type="entry name" value="COATOMER SUBUNIT BETA"/>
    <property type="match status" value="1"/>
</dbReference>
<organism evidence="14 15">
    <name type="scientific">Hamiltosporidium tvaerminnensis</name>
    <dbReference type="NCBI Taxonomy" id="1176355"/>
    <lineage>
        <taxon>Eukaryota</taxon>
        <taxon>Fungi</taxon>
        <taxon>Fungi incertae sedis</taxon>
        <taxon>Microsporidia</taxon>
        <taxon>Dubosqiidae</taxon>
        <taxon>Hamiltosporidium</taxon>
    </lineage>
</organism>
<dbReference type="GO" id="GO:0006891">
    <property type="term" value="P:intra-Golgi vesicle-mediated transport"/>
    <property type="evidence" value="ECO:0007669"/>
    <property type="project" value="TreeGrafter"/>
</dbReference>
<keyword evidence="6 10" id="KW-0653">Protein transport</keyword>
<evidence type="ECO:0000256" key="5">
    <source>
        <dbReference type="ARBA" id="ARBA00022892"/>
    </source>
</evidence>
<evidence type="ECO:0000256" key="10">
    <source>
        <dbReference type="PIRNR" id="PIRNR005727"/>
    </source>
</evidence>
<dbReference type="InterPro" id="IPR016460">
    <property type="entry name" value="COPB1"/>
</dbReference>
<reference evidence="14 15" key="1">
    <citation type="submission" date="2017-12" db="EMBL/GenBank/DDBJ databases">
        <authorList>
            <person name="Pombert J.-F."/>
            <person name="Haag K.L."/>
            <person name="Ebert D."/>
        </authorList>
    </citation>
    <scope>NUCLEOTIDE SEQUENCE [LARGE SCALE GENOMIC DNA]</scope>
    <source>
        <strain evidence="14">IL-G-3</strain>
    </source>
</reference>
<dbReference type="EMBL" id="PITK01001254">
    <property type="protein sequence ID" value="TBU11349.1"/>
    <property type="molecule type" value="Genomic_DNA"/>
</dbReference>
<dbReference type="GO" id="GO:0030126">
    <property type="term" value="C:COPI vesicle coat"/>
    <property type="evidence" value="ECO:0007669"/>
    <property type="project" value="InterPro"/>
</dbReference>
<evidence type="ECO:0000256" key="1">
    <source>
        <dbReference type="ARBA" id="ARBA00004255"/>
    </source>
</evidence>
<dbReference type="PANTHER" id="PTHR10635">
    <property type="entry name" value="COATOMER SUBUNIT BETA"/>
    <property type="match status" value="1"/>
</dbReference>
<evidence type="ECO:0000256" key="3">
    <source>
        <dbReference type="ARBA" id="ARBA00022490"/>
    </source>
</evidence>
<comment type="subcellular location">
    <subcellularLocation>
        <location evidence="10">Cytoplasm</location>
    </subcellularLocation>
    <subcellularLocation>
        <location evidence="1 10">Golgi apparatus membrane</location>
        <topology evidence="1 10">Peripheral membrane protein</topology>
        <orientation evidence="1 10">Cytoplasmic side</orientation>
    </subcellularLocation>
    <subcellularLocation>
        <location evidence="10">Cytoplasmic vesicle</location>
        <location evidence="10">COPI-coated vesicle membrane</location>
        <topology evidence="10">Peripheral membrane protein</topology>
        <orientation evidence="10">Cytoplasmic side</orientation>
    </subcellularLocation>
</comment>
<dbReference type="InterPro" id="IPR029446">
    <property type="entry name" value="COPB1_appendage_platform_dom"/>
</dbReference>
<dbReference type="AlphaFoldDB" id="A0A4Q9LS49"/>